<dbReference type="EMBL" id="MBFT01000610">
    <property type="protein sequence ID" value="PVU88577.1"/>
    <property type="molecule type" value="Genomic_DNA"/>
</dbReference>
<comment type="caution">
    <text evidence="2">The sequence shown here is derived from an EMBL/GenBank/DDBJ whole genome shotgun (WGS) entry which is preliminary data.</text>
</comment>
<feature type="compositionally biased region" description="Low complexity" evidence="1">
    <location>
        <begin position="582"/>
        <end position="597"/>
    </location>
</feature>
<organism evidence="2 3">
    <name type="scientific">Furculomyces boomerangus</name>
    <dbReference type="NCBI Taxonomy" id="61424"/>
    <lineage>
        <taxon>Eukaryota</taxon>
        <taxon>Fungi</taxon>
        <taxon>Fungi incertae sedis</taxon>
        <taxon>Zoopagomycota</taxon>
        <taxon>Kickxellomycotina</taxon>
        <taxon>Harpellomycetes</taxon>
        <taxon>Harpellales</taxon>
        <taxon>Harpellaceae</taxon>
        <taxon>Furculomyces</taxon>
    </lineage>
</organism>
<gene>
    <name evidence="2" type="ORF">BB559_005519</name>
</gene>
<proteinExistence type="predicted"/>
<sequence>MATFTKKAAPRIFLSDDIGVSNQKTLMELVDTDLYLNEDFETEISVDDNKKYYGGPDFMAELSKKPTPKPIDMEKNDMYNEKYFEKRNKKILLTKVTNPAIYGIYGDYDPGAYKYECQLNDAAQIGYEFSLIQQFQKSQDTIEKLNLAKKFASASENFMIDDMVLDTQTQEQIVASTEEVASVNKSDANVPEKIADNIPEDIMNKKNDDVATQKTEESSKSIKSVSKEETKTENKETEPILAKKASVLSKKTSQTKDCIDEFPEPPSEPAIKQAVEQDSAKEKSDVQSIKSIDNKDNLETEPINKNTKGENEEAVDGKIPTPVENAQNKEQEANSSVPEDTKAVENSEEKSDDTEEIEKNSDIIQEPKNIHVDEDKDLVSLEPENVLVTKSKLKDEDEQESPKEESNEHQKISGTNLVEKLSKSRLFSSKSKRDLKVPKVSPTPEETTDKKGMLQRSGKISRTIKMRAKSFMTEKNFATEIFNQTKKTELITTKPETPKNVTTQEPTKAEKISLIMLQKMISAPFKTIRKTASTALDKKPSKQEDEPRQQNSISPNDDKETTSSMNVKSSLGHIRNSEQEIETINKTSSTTNINNTIKNEKGTKRTNLFKQKSVADITKSLKLKTLDKYRKSRGAINNLV</sequence>
<feature type="compositionally biased region" description="Basic and acidic residues" evidence="1">
    <location>
        <begin position="536"/>
        <end position="548"/>
    </location>
</feature>
<keyword evidence="3" id="KW-1185">Reference proteome</keyword>
<evidence type="ECO:0000256" key="1">
    <source>
        <dbReference type="SAM" id="MobiDB-lite"/>
    </source>
</evidence>
<name>A0A2T9Y8D1_9FUNG</name>
<reference evidence="2 3" key="1">
    <citation type="journal article" date="2018" name="MBio">
        <title>Comparative Genomics Reveals the Core Gene Toolbox for the Fungus-Insect Symbiosis.</title>
        <authorList>
            <person name="Wang Y."/>
            <person name="Stata M."/>
            <person name="Wang W."/>
            <person name="Stajich J.E."/>
            <person name="White M.M."/>
            <person name="Moncalvo J.M."/>
        </authorList>
    </citation>
    <scope>NUCLEOTIDE SEQUENCE [LARGE SCALE GENOMIC DNA]</scope>
    <source>
        <strain evidence="2 3">AUS-77-4</strain>
    </source>
</reference>
<accession>A0A2T9Y8D1</accession>
<feature type="compositionally biased region" description="Basic and acidic residues" evidence="1">
    <location>
        <begin position="368"/>
        <end position="379"/>
    </location>
</feature>
<feature type="region of interest" description="Disordered" evidence="1">
    <location>
        <begin position="533"/>
        <end position="599"/>
    </location>
</feature>
<feature type="compositionally biased region" description="Basic and acidic residues" evidence="1">
    <location>
        <begin position="202"/>
        <end position="238"/>
    </location>
</feature>
<protein>
    <submittedName>
        <fullName evidence="2">Uncharacterized protein</fullName>
    </submittedName>
</protein>
<feature type="compositionally biased region" description="Basic and acidic residues" evidence="1">
    <location>
        <begin position="392"/>
        <end position="411"/>
    </location>
</feature>
<dbReference type="Proteomes" id="UP000245699">
    <property type="component" value="Unassembled WGS sequence"/>
</dbReference>
<evidence type="ECO:0000313" key="3">
    <source>
        <dbReference type="Proteomes" id="UP000245699"/>
    </source>
</evidence>
<dbReference type="AlphaFoldDB" id="A0A2T9Y8D1"/>
<evidence type="ECO:0000313" key="2">
    <source>
        <dbReference type="EMBL" id="PVU88577.1"/>
    </source>
</evidence>
<feature type="region of interest" description="Disordered" evidence="1">
    <location>
        <begin position="199"/>
        <end position="462"/>
    </location>
</feature>
<feature type="compositionally biased region" description="Basic and acidic residues" evidence="1">
    <location>
        <begin position="339"/>
        <end position="349"/>
    </location>
</feature>
<dbReference type="OrthoDB" id="5576347at2759"/>